<organism evidence="1 2">
    <name type="scientific">Nocardia amamiensis</name>
    <dbReference type="NCBI Taxonomy" id="404578"/>
    <lineage>
        <taxon>Bacteria</taxon>
        <taxon>Bacillati</taxon>
        <taxon>Actinomycetota</taxon>
        <taxon>Actinomycetes</taxon>
        <taxon>Mycobacteriales</taxon>
        <taxon>Nocardiaceae</taxon>
        <taxon>Nocardia</taxon>
    </lineage>
</organism>
<protein>
    <submittedName>
        <fullName evidence="1">Uncharacterized protein</fullName>
    </submittedName>
</protein>
<keyword evidence="2" id="KW-1185">Reference proteome</keyword>
<gene>
    <name evidence="1" type="ORF">IU459_12005</name>
</gene>
<dbReference type="EMBL" id="JADLQX010000007">
    <property type="protein sequence ID" value="MBF6298265.1"/>
    <property type="molecule type" value="Genomic_DNA"/>
</dbReference>
<proteinExistence type="predicted"/>
<dbReference type="RefSeq" id="WP_195129574.1">
    <property type="nucleotide sequence ID" value="NZ_JADLQX010000007.1"/>
</dbReference>
<evidence type="ECO:0000313" key="2">
    <source>
        <dbReference type="Proteomes" id="UP000702209"/>
    </source>
</evidence>
<comment type="caution">
    <text evidence="1">The sequence shown here is derived from an EMBL/GenBank/DDBJ whole genome shotgun (WGS) entry which is preliminary data.</text>
</comment>
<name>A0ABS0CQ47_9NOCA</name>
<dbReference type="Proteomes" id="UP000702209">
    <property type="component" value="Unassembled WGS sequence"/>
</dbReference>
<evidence type="ECO:0000313" key="1">
    <source>
        <dbReference type="EMBL" id="MBF6298265.1"/>
    </source>
</evidence>
<accession>A0ABS0CQ47</accession>
<sequence length="56" mass="5693">MTGDTVGGAVHSEQGCAAAPLALAAQATAMFVRAVTEYYDDIGRPLPDLTTSGPAR</sequence>
<reference evidence="1 2" key="1">
    <citation type="submission" date="2020-10" db="EMBL/GenBank/DDBJ databases">
        <title>Identification of Nocardia species via Next-generation sequencing and recognition of intraspecies genetic diversity.</title>
        <authorList>
            <person name="Li P."/>
            <person name="Li P."/>
            <person name="Lu B."/>
        </authorList>
    </citation>
    <scope>NUCLEOTIDE SEQUENCE [LARGE SCALE GENOMIC DNA]</scope>
    <source>
        <strain evidence="1 2">BJ06-0157</strain>
    </source>
</reference>